<dbReference type="NCBIfam" id="TIGR00711">
    <property type="entry name" value="efflux_EmrB"/>
    <property type="match status" value="1"/>
</dbReference>
<keyword evidence="5 8" id="KW-1133">Transmembrane helix</keyword>
<reference evidence="10 11" key="1">
    <citation type="submission" date="2020-07" db="EMBL/GenBank/DDBJ databases">
        <title>Sequencing the genomes of 1000 actinobacteria strains.</title>
        <authorList>
            <person name="Klenk H.-P."/>
        </authorList>
    </citation>
    <scope>NUCLEOTIDE SEQUENCE [LARGE SCALE GENOMIC DNA]</scope>
    <source>
        <strain evidence="10 11">DSM 24723</strain>
    </source>
</reference>
<name>A0A852X793_9MICO</name>
<feature type="transmembrane region" description="Helical" evidence="8">
    <location>
        <begin position="241"/>
        <end position="263"/>
    </location>
</feature>
<evidence type="ECO:0000256" key="6">
    <source>
        <dbReference type="ARBA" id="ARBA00023136"/>
    </source>
</evidence>
<evidence type="ECO:0000313" key="10">
    <source>
        <dbReference type="EMBL" id="NYG36134.1"/>
    </source>
</evidence>
<dbReference type="Proteomes" id="UP000592181">
    <property type="component" value="Unassembled WGS sequence"/>
</dbReference>
<keyword evidence="3" id="KW-1003">Cell membrane</keyword>
<evidence type="ECO:0000256" key="4">
    <source>
        <dbReference type="ARBA" id="ARBA00022692"/>
    </source>
</evidence>
<dbReference type="InterPro" id="IPR020846">
    <property type="entry name" value="MFS_dom"/>
</dbReference>
<evidence type="ECO:0000256" key="7">
    <source>
        <dbReference type="SAM" id="MobiDB-lite"/>
    </source>
</evidence>
<dbReference type="PROSITE" id="PS50850">
    <property type="entry name" value="MFS"/>
    <property type="match status" value="1"/>
</dbReference>
<keyword evidence="4 8" id="KW-0812">Transmembrane</keyword>
<comment type="subcellular location">
    <subcellularLocation>
        <location evidence="1">Cell membrane</location>
        <topology evidence="1">Multi-pass membrane protein</topology>
    </subcellularLocation>
</comment>
<comment type="caution">
    <text evidence="10">The sequence shown here is derived from an EMBL/GenBank/DDBJ whole genome shotgun (WGS) entry which is preliminary data.</text>
</comment>
<feature type="transmembrane region" description="Helical" evidence="8">
    <location>
        <begin position="185"/>
        <end position="204"/>
    </location>
</feature>
<feature type="transmembrane region" description="Helical" evidence="8">
    <location>
        <begin position="30"/>
        <end position="53"/>
    </location>
</feature>
<feature type="transmembrane region" description="Helical" evidence="8">
    <location>
        <begin position="381"/>
        <end position="407"/>
    </location>
</feature>
<accession>A0A852X793</accession>
<feature type="transmembrane region" description="Helical" evidence="8">
    <location>
        <begin position="326"/>
        <end position="346"/>
    </location>
</feature>
<feature type="transmembrane region" description="Helical" evidence="8">
    <location>
        <begin position="216"/>
        <end position="235"/>
    </location>
</feature>
<feature type="transmembrane region" description="Helical" evidence="8">
    <location>
        <begin position="65"/>
        <end position="85"/>
    </location>
</feature>
<dbReference type="Gene3D" id="1.20.1720.10">
    <property type="entry name" value="Multidrug resistance protein D"/>
    <property type="match status" value="1"/>
</dbReference>
<dbReference type="GO" id="GO:0005886">
    <property type="term" value="C:plasma membrane"/>
    <property type="evidence" value="ECO:0007669"/>
    <property type="project" value="UniProtKB-SubCell"/>
</dbReference>
<feature type="transmembrane region" description="Helical" evidence="8">
    <location>
        <begin position="153"/>
        <end position="173"/>
    </location>
</feature>
<sequence>MTTTTPPVDPAPATPGPAATTPITGRERTLALVVLLLATVMELVDVTIVNVALPTIERSLDASDATLQWVVAAYPLAFGIALITGARLGDRFGRRRLFVLGLVAFTLASAACGLAPTPETLVLFRAAQGLGAAMMVPQVITSIQVMYAPHERAAAMGMVSALAGLASVLGPILGGVLTDLAGWRAIFLVNVPVGVVAVVAALRLVPESRAARAPRLDLRGIAVLTVGLLAVLYPLTSGHELGWPVWTFALAAVGVVVLAAFVVGQRRQERAGGEPLVAVSLYRDRGFTGGTLVQSLLFVGLAGYFLATTIYLQAGLGWSVLQTGLVNLPFAVTCTVTAAVGAVVLLPRIGRRVLAVGAVIMAAGAGLLAVVVAGATAQTGWWAFVPGLVVVGAGFGLLVSSVLPLATGQVPTERAGAASGQINTSGQLANAVGAAALGTLFFTVAEAQVGATPLEHLRPAYLVVLAAVALVLLVVAAASRVIPADAHEHVDPTAH</sequence>
<dbReference type="RefSeq" id="WP_179461693.1">
    <property type="nucleotide sequence ID" value="NZ_JACBZX010000001.1"/>
</dbReference>
<dbReference type="Gene3D" id="1.20.1250.20">
    <property type="entry name" value="MFS general substrate transporter like domains"/>
    <property type="match status" value="1"/>
</dbReference>
<proteinExistence type="predicted"/>
<dbReference type="EMBL" id="JACBZX010000001">
    <property type="protein sequence ID" value="NYG36134.1"/>
    <property type="molecule type" value="Genomic_DNA"/>
</dbReference>
<dbReference type="InterPro" id="IPR004638">
    <property type="entry name" value="EmrB-like"/>
</dbReference>
<dbReference type="PANTHER" id="PTHR42718">
    <property type="entry name" value="MAJOR FACILITATOR SUPERFAMILY MULTIDRUG TRANSPORTER MFSC"/>
    <property type="match status" value="1"/>
</dbReference>
<feature type="transmembrane region" description="Helical" evidence="8">
    <location>
        <begin position="292"/>
        <end position="314"/>
    </location>
</feature>
<dbReference type="PRINTS" id="PR01036">
    <property type="entry name" value="TCRTETB"/>
</dbReference>
<dbReference type="SUPFAM" id="SSF103473">
    <property type="entry name" value="MFS general substrate transporter"/>
    <property type="match status" value="1"/>
</dbReference>
<feature type="transmembrane region" description="Helical" evidence="8">
    <location>
        <begin position="459"/>
        <end position="478"/>
    </location>
</feature>
<evidence type="ECO:0000259" key="9">
    <source>
        <dbReference type="PROSITE" id="PS50850"/>
    </source>
</evidence>
<evidence type="ECO:0000256" key="5">
    <source>
        <dbReference type="ARBA" id="ARBA00022989"/>
    </source>
</evidence>
<evidence type="ECO:0000256" key="2">
    <source>
        <dbReference type="ARBA" id="ARBA00022448"/>
    </source>
</evidence>
<dbReference type="AlphaFoldDB" id="A0A852X793"/>
<dbReference type="InterPro" id="IPR011701">
    <property type="entry name" value="MFS"/>
</dbReference>
<feature type="transmembrane region" description="Helical" evidence="8">
    <location>
        <begin position="97"/>
        <end position="116"/>
    </location>
</feature>
<evidence type="ECO:0000256" key="1">
    <source>
        <dbReference type="ARBA" id="ARBA00004651"/>
    </source>
</evidence>
<dbReference type="InterPro" id="IPR036259">
    <property type="entry name" value="MFS_trans_sf"/>
</dbReference>
<feature type="transmembrane region" description="Helical" evidence="8">
    <location>
        <begin position="353"/>
        <end position="375"/>
    </location>
</feature>
<feature type="transmembrane region" description="Helical" evidence="8">
    <location>
        <begin position="122"/>
        <end position="141"/>
    </location>
</feature>
<feature type="region of interest" description="Disordered" evidence="7">
    <location>
        <begin position="1"/>
        <end position="22"/>
    </location>
</feature>
<gene>
    <name evidence="10" type="ORF">BJY28_000603</name>
</gene>
<organism evidence="10 11">
    <name type="scientific">Janibacter alkaliphilus</name>
    <dbReference type="NCBI Taxonomy" id="1069963"/>
    <lineage>
        <taxon>Bacteria</taxon>
        <taxon>Bacillati</taxon>
        <taxon>Actinomycetota</taxon>
        <taxon>Actinomycetes</taxon>
        <taxon>Micrococcales</taxon>
        <taxon>Intrasporangiaceae</taxon>
        <taxon>Janibacter</taxon>
    </lineage>
</organism>
<feature type="transmembrane region" description="Helical" evidence="8">
    <location>
        <begin position="428"/>
        <end position="447"/>
    </location>
</feature>
<keyword evidence="2" id="KW-0813">Transport</keyword>
<evidence type="ECO:0000313" key="11">
    <source>
        <dbReference type="Proteomes" id="UP000592181"/>
    </source>
</evidence>
<keyword evidence="6 8" id="KW-0472">Membrane</keyword>
<dbReference type="PANTHER" id="PTHR42718:SF39">
    <property type="entry name" value="ACTINORHODIN TRANSPORTER-RELATED"/>
    <property type="match status" value="1"/>
</dbReference>
<keyword evidence="11" id="KW-1185">Reference proteome</keyword>
<dbReference type="GO" id="GO:0022857">
    <property type="term" value="F:transmembrane transporter activity"/>
    <property type="evidence" value="ECO:0007669"/>
    <property type="project" value="InterPro"/>
</dbReference>
<evidence type="ECO:0000256" key="8">
    <source>
        <dbReference type="SAM" id="Phobius"/>
    </source>
</evidence>
<protein>
    <submittedName>
        <fullName evidence="10">EmrB/QacA subfamily drug resistance transporter</fullName>
    </submittedName>
</protein>
<feature type="domain" description="Major facilitator superfamily (MFS) profile" evidence="9">
    <location>
        <begin position="31"/>
        <end position="483"/>
    </location>
</feature>
<evidence type="ECO:0000256" key="3">
    <source>
        <dbReference type="ARBA" id="ARBA00022475"/>
    </source>
</evidence>
<dbReference type="Pfam" id="PF07690">
    <property type="entry name" value="MFS_1"/>
    <property type="match status" value="1"/>
</dbReference>
<dbReference type="CDD" id="cd17321">
    <property type="entry name" value="MFS_MMR_MDR_like"/>
    <property type="match status" value="1"/>
</dbReference>